<dbReference type="InterPro" id="IPR008630">
    <property type="entry name" value="Glyco_trans_34"/>
</dbReference>
<keyword evidence="4" id="KW-0472">Membrane</keyword>
<evidence type="ECO:0008006" key="7">
    <source>
        <dbReference type="Google" id="ProtNLM"/>
    </source>
</evidence>
<keyword evidence="6" id="KW-1185">Reference proteome</keyword>
<reference evidence="5 6" key="1">
    <citation type="journal article" date="2024" name="Nat. Commun.">
        <title>Phylogenomics reveals the evolutionary origins of lichenization in chlorophyte algae.</title>
        <authorList>
            <person name="Puginier C."/>
            <person name="Libourel C."/>
            <person name="Otte J."/>
            <person name="Skaloud P."/>
            <person name="Haon M."/>
            <person name="Grisel S."/>
            <person name="Petersen M."/>
            <person name="Berrin J.G."/>
            <person name="Delaux P.M."/>
            <person name="Dal Grande F."/>
            <person name="Keller J."/>
        </authorList>
    </citation>
    <scope>NUCLEOTIDE SEQUENCE [LARGE SCALE GENOMIC DNA]</scope>
    <source>
        <strain evidence="5 6">SAG 216-7</strain>
    </source>
</reference>
<keyword evidence="2" id="KW-0328">Glycosyltransferase</keyword>
<accession>A0ABR2Z3N4</accession>
<sequence length="375" mass="42741">MVPVLRMFEVVVATAFYSGLCYMVFEGTARQLGKFGLGSSMFTSQKAADMLIITAIHSKSCVYPQGDHLNYMSIVNKQDYARLHNYKVIAATNLADPTLDNMWNKVGWLLKAYHEHPDTEWFMWIDSDTMIINPTFQLPLNKFAGKDLIIWGNETALLAGDGRSGMNSGVMLFRRTPWMEEFLEQVATLGRIPEPELGQVLKKELTAPGYAYDSGLRDQNAFVYALKMGWKEHSSHVLLINKQYCLNCYWKDLLQSGDLSSNDKKVNFINHFSGCQLCTRQNKEGNYGECEVEFVKSFEYANGIFSKLLKRMPPRDIAHQVQLAATPYCKENERHKECRVAVTAVAAYKERKAEELRARLDSDDDLPVARRQLKA</sequence>
<evidence type="ECO:0000256" key="3">
    <source>
        <dbReference type="ARBA" id="ARBA00022679"/>
    </source>
</evidence>
<dbReference type="PANTHER" id="PTHR31311:SF44">
    <property type="entry name" value="GLYCOSYLTRANSFERASE 2-RELATED"/>
    <property type="match status" value="1"/>
</dbReference>
<feature type="transmembrane region" description="Helical" evidence="4">
    <location>
        <begin position="6"/>
        <end position="25"/>
    </location>
</feature>
<evidence type="ECO:0000313" key="5">
    <source>
        <dbReference type="EMBL" id="KAK9918575.1"/>
    </source>
</evidence>
<keyword evidence="4" id="KW-1133">Transmembrane helix</keyword>
<protein>
    <recommendedName>
        <fullName evidence="7">Galactosyl transferase GMA12/MNN10 family protein</fullName>
    </recommendedName>
</protein>
<dbReference type="Proteomes" id="UP001491310">
    <property type="component" value="Unassembled WGS sequence"/>
</dbReference>
<gene>
    <name evidence="5" type="ORF">WJX75_005096</name>
</gene>
<dbReference type="Pfam" id="PF05637">
    <property type="entry name" value="Glyco_transf_34"/>
    <property type="match status" value="1"/>
</dbReference>
<evidence type="ECO:0000256" key="2">
    <source>
        <dbReference type="ARBA" id="ARBA00022676"/>
    </source>
</evidence>
<dbReference type="SUPFAM" id="SSF53448">
    <property type="entry name" value="Nucleotide-diphospho-sugar transferases"/>
    <property type="match status" value="1"/>
</dbReference>
<organism evidence="5 6">
    <name type="scientific">Coccomyxa subellipsoidea</name>
    <dbReference type="NCBI Taxonomy" id="248742"/>
    <lineage>
        <taxon>Eukaryota</taxon>
        <taxon>Viridiplantae</taxon>
        <taxon>Chlorophyta</taxon>
        <taxon>core chlorophytes</taxon>
        <taxon>Trebouxiophyceae</taxon>
        <taxon>Trebouxiophyceae incertae sedis</taxon>
        <taxon>Coccomyxaceae</taxon>
        <taxon>Coccomyxa</taxon>
    </lineage>
</organism>
<comment type="caution">
    <text evidence="5">The sequence shown here is derived from an EMBL/GenBank/DDBJ whole genome shotgun (WGS) entry which is preliminary data.</text>
</comment>
<comment type="similarity">
    <text evidence="1">Belongs to the glycosyltransferase 34 family.</text>
</comment>
<evidence type="ECO:0000256" key="1">
    <source>
        <dbReference type="ARBA" id="ARBA00005664"/>
    </source>
</evidence>
<dbReference type="PANTHER" id="PTHR31311">
    <property type="entry name" value="XYLOGLUCAN 6-XYLOSYLTRANSFERASE 5-RELATED-RELATED"/>
    <property type="match status" value="1"/>
</dbReference>
<dbReference type="Gene3D" id="3.90.550.10">
    <property type="entry name" value="Spore Coat Polysaccharide Biosynthesis Protein SpsA, Chain A"/>
    <property type="match status" value="1"/>
</dbReference>
<dbReference type="EMBL" id="JALJOT010000001">
    <property type="protein sequence ID" value="KAK9918575.1"/>
    <property type="molecule type" value="Genomic_DNA"/>
</dbReference>
<proteinExistence type="inferred from homology"/>
<evidence type="ECO:0000256" key="4">
    <source>
        <dbReference type="SAM" id="Phobius"/>
    </source>
</evidence>
<name>A0ABR2Z3N4_9CHLO</name>
<evidence type="ECO:0000313" key="6">
    <source>
        <dbReference type="Proteomes" id="UP001491310"/>
    </source>
</evidence>
<keyword evidence="4" id="KW-0812">Transmembrane</keyword>
<dbReference type="InterPro" id="IPR029044">
    <property type="entry name" value="Nucleotide-diphossugar_trans"/>
</dbReference>
<keyword evidence="3" id="KW-0808">Transferase</keyword>